<organism evidence="11 12">
    <name type="scientific">Macaca mulatta</name>
    <name type="common">Rhesus macaque</name>
    <dbReference type="NCBI Taxonomy" id="9544"/>
    <lineage>
        <taxon>Eukaryota</taxon>
        <taxon>Metazoa</taxon>
        <taxon>Chordata</taxon>
        <taxon>Craniata</taxon>
        <taxon>Vertebrata</taxon>
        <taxon>Euteleostomi</taxon>
        <taxon>Mammalia</taxon>
        <taxon>Eutheria</taxon>
        <taxon>Euarchontoglires</taxon>
        <taxon>Primates</taxon>
        <taxon>Haplorrhini</taxon>
        <taxon>Catarrhini</taxon>
        <taxon>Cercopithecidae</taxon>
        <taxon>Cercopithecinae</taxon>
        <taxon>Macaca</taxon>
    </lineage>
</organism>
<dbReference type="InterPro" id="IPR020831">
    <property type="entry name" value="GlycerAld/Erythrose_P_DH"/>
</dbReference>
<dbReference type="Gene3D" id="3.40.50.720">
    <property type="entry name" value="NAD(P)-binding Rossmann-like Domain"/>
    <property type="match status" value="1"/>
</dbReference>
<reference evidence="11" key="4">
    <citation type="submission" date="2025-09" db="UniProtKB">
        <authorList>
            <consortium name="Ensembl"/>
        </authorList>
    </citation>
    <scope>IDENTIFICATION</scope>
    <source>
        <strain evidence="11">17573</strain>
    </source>
</reference>
<sequence>MEPVEKSRSPRVEAASRMQTFLPVSSDGLQPGCLAFLVVCLRPAMDASYERRGWLGFRSNSMIPPTASSTAPSRLRMGSLSSIEIPSPSSQERDPTKVKWGDAGADYVVESTSVFTTMEKAGAYLERGDKKVTISAPSADL</sequence>
<feature type="compositionally biased region" description="Low complexity" evidence="9">
    <location>
        <begin position="79"/>
        <end position="90"/>
    </location>
</feature>
<protein>
    <recommendedName>
        <fullName evidence="3">glyceraldehyde-3-phosphate dehydrogenase (phosphorylating)</fullName>
        <ecNumber evidence="3">1.2.1.12</ecNumber>
    </recommendedName>
</protein>
<feature type="domain" description="Glyceraldehyde 3-phosphate dehydrogenase NAD(P) binding" evidence="10">
    <location>
        <begin position="32"/>
        <end position="141"/>
    </location>
</feature>
<dbReference type="VEuPathDB" id="HostDB:ENSMMUG00000063543"/>
<dbReference type="GO" id="GO:0006096">
    <property type="term" value="P:glycolytic process"/>
    <property type="evidence" value="ECO:0007669"/>
    <property type="project" value="UniProtKB-KW"/>
</dbReference>
<dbReference type="Ensembl" id="ENSMMUT00000087216.1">
    <property type="protein sequence ID" value="ENSMMUP00000078043.1"/>
    <property type="gene ID" value="ENSMMUG00000063543.1"/>
</dbReference>
<evidence type="ECO:0000256" key="7">
    <source>
        <dbReference type="ARBA" id="ARBA00023152"/>
    </source>
</evidence>
<dbReference type="EC" id="1.2.1.12" evidence="3"/>
<reference evidence="11" key="3">
    <citation type="submission" date="2025-08" db="UniProtKB">
        <authorList>
            <consortium name="Ensembl"/>
        </authorList>
    </citation>
    <scope>IDENTIFICATION</scope>
    <source>
        <strain evidence="11">17573</strain>
    </source>
</reference>
<keyword evidence="4" id="KW-0963">Cytoplasm</keyword>
<dbReference type="STRING" id="9544.ENSMMUP00000078043"/>
<evidence type="ECO:0000256" key="4">
    <source>
        <dbReference type="ARBA" id="ARBA00022490"/>
    </source>
</evidence>
<evidence type="ECO:0000259" key="10">
    <source>
        <dbReference type="SMART" id="SM00846"/>
    </source>
</evidence>
<evidence type="ECO:0000313" key="11">
    <source>
        <dbReference type="Ensembl" id="ENSMMUP00000078043.1"/>
    </source>
</evidence>
<comment type="catalytic activity">
    <reaction evidence="8">
        <text>D-glyceraldehyde 3-phosphate + phosphate + NAD(+) = (2R)-3-phospho-glyceroyl phosphate + NADH + H(+)</text>
        <dbReference type="Rhea" id="RHEA:10300"/>
        <dbReference type="ChEBI" id="CHEBI:15378"/>
        <dbReference type="ChEBI" id="CHEBI:43474"/>
        <dbReference type="ChEBI" id="CHEBI:57540"/>
        <dbReference type="ChEBI" id="CHEBI:57604"/>
        <dbReference type="ChEBI" id="CHEBI:57945"/>
        <dbReference type="ChEBI" id="CHEBI:59776"/>
        <dbReference type="EC" id="1.2.1.12"/>
    </reaction>
</comment>
<dbReference type="Proteomes" id="UP000006718">
    <property type="component" value="Chromosome X"/>
</dbReference>
<feature type="region of interest" description="Disordered" evidence="9">
    <location>
        <begin position="59"/>
        <end position="98"/>
    </location>
</feature>
<keyword evidence="5" id="KW-0560">Oxidoreductase</keyword>
<dbReference type="AlphaFoldDB" id="A0A5F8AKW8"/>
<evidence type="ECO:0000256" key="6">
    <source>
        <dbReference type="ARBA" id="ARBA00023027"/>
    </source>
</evidence>
<accession>A0A5F8AKW8</accession>
<dbReference type="SUPFAM" id="SSF51735">
    <property type="entry name" value="NAD(P)-binding Rossmann-fold domains"/>
    <property type="match status" value="1"/>
</dbReference>
<reference evidence="11" key="2">
    <citation type="submission" date="2019-01" db="EMBL/GenBank/DDBJ databases">
        <authorList>
            <person name="Graves T."/>
            <person name="Eichler E.E."/>
            <person name="Wilson R.K."/>
        </authorList>
    </citation>
    <scope>NUCLEOTIDE SEQUENCE [LARGE SCALE GENOMIC DNA]</scope>
    <source>
        <strain evidence="11">17573</strain>
    </source>
</reference>
<dbReference type="InterPro" id="IPR020828">
    <property type="entry name" value="GlycerAld_3-P_DH_NAD(P)-bd"/>
</dbReference>
<dbReference type="PANTHER" id="PTHR10836:SF111">
    <property type="entry name" value="GLYCERALDEHYDE-3-PHOSPHATE DEHYDROGENASE"/>
    <property type="match status" value="1"/>
</dbReference>
<name>A0A5F8AKW8_MACMU</name>
<comment type="similarity">
    <text evidence="2">Belongs to the glyceraldehyde-3-phosphate dehydrogenase family.</text>
</comment>
<dbReference type="SMR" id="A0A5F8AKW8"/>
<dbReference type="GO" id="GO:0051287">
    <property type="term" value="F:NAD binding"/>
    <property type="evidence" value="ECO:0007669"/>
    <property type="project" value="InterPro"/>
</dbReference>
<feature type="compositionally biased region" description="Polar residues" evidence="9">
    <location>
        <begin position="59"/>
        <end position="72"/>
    </location>
</feature>
<dbReference type="GeneTree" id="ENSGT01140000286810"/>
<evidence type="ECO:0000256" key="1">
    <source>
        <dbReference type="ARBA" id="ARBA00004869"/>
    </source>
</evidence>
<dbReference type="GO" id="GO:0004365">
    <property type="term" value="F:glyceraldehyde-3-phosphate dehydrogenase (NAD+) (phosphorylating) activity"/>
    <property type="evidence" value="ECO:0007669"/>
    <property type="project" value="UniProtKB-EC"/>
</dbReference>
<evidence type="ECO:0000256" key="9">
    <source>
        <dbReference type="SAM" id="MobiDB-lite"/>
    </source>
</evidence>
<dbReference type="PANTHER" id="PTHR10836">
    <property type="entry name" value="GLYCERALDEHYDE 3-PHOSPHATE DEHYDROGENASE"/>
    <property type="match status" value="1"/>
</dbReference>
<keyword evidence="7" id="KW-0324">Glycolysis</keyword>
<keyword evidence="6" id="KW-0520">NAD</keyword>
<evidence type="ECO:0000256" key="3">
    <source>
        <dbReference type="ARBA" id="ARBA00013119"/>
    </source>
</evidence>
<dbReference type="InParanoid" id="A0A5F8AKW8"/>
<evidence type="ECO:0000256" key="8">
    <source>
        <dbReference type="ARBA" id="ARBA00047698"/>
    </source>
</evidence>
<keyword evidence="12" id="KW-1185">Reference proteome</keyword>
<reference evidence="12" key="1">
    <citation type="journal article" date="2007" name="Science">
        <title>Evolutionary and biomedical insights from the rhesus macaque genome.</title>
        <authorList>
            <person name="Gibbs R.A."/>
            <person name="Rogers J."/>
            <person name="Katze M.G."/>
            <person name="Bumgarner R."/>
            <person name="Weinstock G.M."/>
            <person name="Mardis E.R."/>
            <person name="Remington K.A."/>
            <person name="Strausberg R.L."/>
            <person name="Venter J.C."/>
            <person name="Wilson R.K."/>
            <person name="Batzer M.A."/>
            <person name="Bustamante C.D."/>
            <person name="Eichler E.E."/>
            <person name="Hahn M.W."/>
            <person name="Hardison R.C."/>
            <person name="Makova K.D."/>
            <person name="Miller W."/>
            <person name="Milosavljevic A."/>
            <person name="Palermo R.E."/>
            <person name="Siepel A."/>
            <person name="Sikela J.M."/>
            <person name="Attaway T."/>
            <person name="Bell S."/>
            <person name="Bernard K.E."/>
            <person name="Buhay C.J."/>
            <person name="Chandrabose M.N."/>
            <person name="Dao M."/>
            <person name="Davis C."/>
            <person name="Delehaunty K.D."/>
            <person name="Ding Y."/>
            <person name="Dinh H.H."/>
            <person name="Dugan-Rocha S."/>
            <person name="Fulton L.A."/>
            <person name="Gabisi R.A."/>
            <person name="Garner T.T."/>
            <person name="Godfrey J."/>
            <person name="Hawes A.C."/>
            <person name="Hernandez J."/>
            <person name="Hines S."/>
            <person name="Holder M."/>
            <person name="Hume J."/>
            <person name="Jhangiani S.N."/>
            <person name="Joshi V."/>
            <person name="Khan Z.M."/>
            <person name="Kirkness E.F."/>
            <person name="Cree A."/>
            <person name="Fowler R.G."/>
            <person name="Lee S."/>
            <person name="Lewis L.R."/>
            <person name="Li Z."/>
            <person name="Liu Y.-S."/>
            <person name="Moore S.M."/>
            <person name="Muzny D."/>
            <person name="Nazareth L.V."/>
            <person name="Ngo D.N."/>
            <person name="Okwuonu G.O."/>
            <person name="Pai G."/>
            <person name="Parker D."/>
            <person name="Paul H.A."/>
            <person name="Pfannkoch C."/>
            <person name="Pohl C.S."/>
            <person name="Rogers Y.-H.C."/>
            <person name="Ruiz S.J."/>
            <person name="Sabo A."/>
            <person name="Santibanez J."/>
            <person name="Schneider B.W."/>
            <person name="Smith S.M."/>
            <person name="Sodergren E."/>
            <person name="Svatek A.F."/>
            <person name="Utterback T.R."/>
            <person name="Vattathil S."/>
            <person name="Warren W."/>
            <person name="White C.S."/>
            <person name="Chinwalla A.T."/>
            <person name="Feng Y."/>
            <person name="Halpern A.L."/>
            <person name="Hillier L.W."/>
            <person name="Huang X."/>
            <person name="Minx P."/>
            <person name="Nelson J.O."/>
            <person name="Pepin K.H."/>
            <person name="Qin X."/>
            <person name="Sutton G.G."/>
            <person name="Venter E."/>
            <person name="Walenz B.P."/>
            <person name="Wallis J.W."/>
            <person name="Worley K.C."/>
            <person name="Yang S.-P."/>
            <person name="Jones S.M."/>
            <person name="Marra M.A."/>
            <person name="Rocchi M."/>
            <person name="Schein J.E."/>
            <person name="Baertsch R."/>
            <person name="Clarke L."/>
            <person name="Csuros M."/>
            <person name="Glasscock J."/>
            <person name="Harris R.A."/>
            <person name="Havlak P."/>
            <person name="Jackson A.R."/>
            <person name="Jiang H."/>
            <person name="Liu Y."/>
            <person name="Messina D.N."/>
            <person name="Shen Y."/>
            <person name="Song H.X.-Z."/>
            <person name="Wylie T."/>
            <person name="Zhang L."/>
            <person name="Birney E."/>
            <person name="Han K."/>
            <person name="Konkel M.K."/>
            <person name="Lee J."/>
            <person name="Smit A.F.A."/>
            <person name="Ullmer B."/>
            <person name="Wang H."/>
            <person name="Xing J."/>
            <person name="Burhans R."/>
            <person name="Cheng Z."/>
            <person name="Karro J.E."/>
            <person name="Ma J."/>
            <person name="Raney B."/>
            <person name="She X."/>
            <person name="Cox M.J."/>
            <person name="Demuth J.P."/>
            <person name="Dumas L.J."/>
            <person name="Han S.-G."/>
            <person name="Hopkins J."/>
            <person name="Karimpour-Fard A."/>
            <person name="Kim Y.H."/>
            <person name="Pollack J.R."/>
            <person name="Vinar T."/>
            <person name="Addo-Quaye C."/>
            <person name="Degenhardt J."/>
            <person name="Denby A."/>
            <person name="Hubisz M.J."/>
            <person name="Indap A."/>
            <person name="Kosiol C."/>
            <person name="Lahn B.T."/>
            <person name="Lawson H.A."/>
            <person name="Marklein A."/>
            <person name="Nielsen R."/>
            <person name="Vallender E.J."/>
            <person name="Clark A.G."/>
            <person name="Ferguson B."/>
            <person name="Hernandez R.D."/>
            <person name="Hirani K."/>
            <person name="Kehrer-Sawatzki H."/>
            <person name="Kolb J."/>
            <person name="Patil S."/>
            <person name="Pu L.-L."/>
            <person name="Ren Y."/>
            <person name="Smith D.G."/>
            <person name="Wheeler D.A."/>
            <person name="Schenck I."/>
            <person name="Ball E.V."/>
            <person name="Chen R."/>
            <person name="Cooper D.N."/>
            <person name="Giardine B."/>
            <person name="Hsu F."/>
            <person name="Kent W.J."/>
            <person name="Lesk A."/>
            <person name="Nelson D.L."/>
            <person name="O'brien W.E."/>
            <person name="Pruefer K."/>
            <person name="Stenson P.D."/>
            <person name="Wallace J.C."/>
            <person name="Ke H."/>
            <person name="Liu X.-M."/>
            <person name="Wang P."/>
            <person name="Xiang A.P."/>
            <person name="Yang F."/>
            <person name="Barber G.P."/>
            <person name="Haussler D."/>
            <person name="Karolchik D."/>
            <person name="Kern A.D."/>
            <person name="Kuhn R.M."/>
            <person name="Smith K.E."/>
            <person name="Zwieg A.S."/>
        </authorList>
    </citation>
    <scope>NUCLEOTIDE SEQUENCE [LARGE SCALE GENOMIC DNA]</scope>
    <source>
        <strain evidence="12">17573</strain>
    </source>
</reference>
<comment type="pathway">
    <text evidence="1">Carbohydrate degradation; glycolysis; pyruvate from D-glyceraldehyde 3-phosphate: step 1/5.</text>
</comment>
<evidence type="ECO:0000313" key="12">
    <source>
        <dbReference type="Proteomes" id="UP000006718"/>
    </source>
</evidence>
<evidence type="ECO:0000256" key="2">
    <source>
        <dbReference type="ARBA" id="ARBA00007406"/>
    </source>
</evidence>
<proteinExistence type="inferred from homology"/>
<dbReference type="InterPro" id="IPR036291">
    <property type="entry name" value="NAD(P)-bd_dom_sf"/>
</dbReference>
<evidence type="ECO:0000256" key="5">
    <source>
        <dbReference type="ARBA" id="ARBA00023002"/>
    </source>
</evidence>
<dbReference type="SMART" id="SM00846">
    <property type="entry name" value="Gp_dh_N"/>
    <property type="match status" value="1"/>
</dbReference>
<dbReference type="Bgee" id="ENSMMUG00000063543">
    <property type="expression patterns" value="Expressed in adult mammalian kidney and 12 other cell types or tissues"/>
</dbReference>